<protein>
    <submittedName>
        <fullName evidence="3">Transmembrane protein, putative</fullName>
    </submittedName>
</protein>
<keyword evidence="2 3" id="KW-0812">Transmembrane</keyword>
<feature type="non-terminal residue" evidence="3">
    <location>
        <position position="1"/>
    </location>
</feature>
<dbReference type="VEuPathDB" id="TriTrypDB:BSAL_25145"/>
<dbReference type="EMBL" id="CYKH01001795">
    <property type="protein sequence ID" value="CUG90129.1"/>
    <property type="molecule type" value="Genomic_DNA"/>
</dbReference>
<reference evidence="4" key="1">
    <citation type="submission" date="2015-09" db="EMBL/GenBank/DDBJ databases">
        <authorList>
            <consortium name="Pathogen Informatics"/>
        </authorList>
    </citation>
    <scope>NUCLEOTIDE SEQUENCE [LARGE SCALE GENOMIC DNA]</scope>
    <source>
        <strain evidence="4">Lake Konstanz</strain>
    </source>
</reference>
<proteinExistence type="predicted"/>
<evidence type="ECO:0000256" key="2">
    <source>
        <dbReference type="SAM" id="Phobius"/>
    </source>
</evidence>
<sequence>NESGDYPQKNHQKKERRKKHTKKGTNNQIRLIYFRTIANRSEHHGRGPRTETKKTRNKKIYNNNNESTLRCEDLRLHALCYYFSKLRIFTQRLSHLLFLVFFPRVHPPTRNQKIDLCSFFPLSSRHPPNITLPRSHALFVYTFLVGALFLLLFFLFRFRLFAPSAHLLRIFPRERLCCLLLSSFFFFSRVKGENVQLRRLMKFEIRRALTRLPVDLRDFISRFVSFCAFFISC</sequence>
<accession>A0A0S4JEY0</accession>
<organism evidence="3 4">
    <name type="scientific">Bodo saltans</name>
    <name type="common">Flagellated protozoan</name>
    <dbReference type="NCBI Taxonomy" id="75058"/>
    <lineage>
        <taxon>Eukaryota</taxon>
        <taxon>Discoba</taxon>
        <taxon>Euglenozoa</taxon>
        <taxon>Kinetoplastea</taxon>
        <taxon>Metakinetoplastina</taxon>
        <taxon>Eubodonida</taxon>
        <taxon>Bodonidae</taxon>
        <taxon>Bodo</taxon>
    </lineage>
</organism>
<keyword evidence="2" id="KW-0472">Membrane</keyword>
<evidence type="ECO:0000313" key="3">
    <source>
        <dbReference type="EMBL" id="CUG90129.1"/>
    </source>
</evidence>
<keyword evidence="4" id="KW-1185">Reference proteome</keyword>
<feature type="region of interest" description="Disordered" evidence="1">
    <location>
        <begin position="1"/>
        <end position="25"/>
    </location>
</feature>
<feature type="compositionally biased region" description="Basic residues" evidence="1">
    <location>
        <begin position="10"/>
        <end position="23"/>
    </location>
</feature>
<keyword evidence="2" id="KW-1133">Transmembrane helix</keyword>
<dbReference type="AlphaFoldDB" id="A0A0S4JEY0"/>
<gene>
    <name evidence="3" type="ORF">BSAL_25145</name>
</gene>
<evidence type="ECO:0000256" key="1">
    <source>
        <dbReference type="SAM" id="MobiDB-lite"/>
    </source>
</evidence>
<feature type="transmembrane region" description="Helical" evidence="2">
    <location>
        <begin position="138"/>
        <end position="158"/>
    </location>
</feature>
<name>A0A0S4JEY0_BODSA</name>
<evidence type="ECO:0000313" key="4">
    <source>
        <dbReference type="Proteomes" id="UP000051952"/>
    </source>
</evidence>
<dbReference type="Proteomes" id="UP000051952">
    <property type="component" value="Unassembled WGS sequence"/>
</dbReference>